<evidence type="ECO:0000313" key="2">
    <source>
        <dbReference type="Proteomes" id="UP001519332"/>
    </source>
</evidence>
<dbReference type="RefSeq" id="WP_209645975.1">
    <property type="nucleotide sequence ID" value="NZ_JAGINW010000001.1"/>
</dbReference>
<keyword evidence="2" id="KW-1185">Reference proteome</keyword>
<dbReference type="Proteomes" id="UP001519332">
    <property type="component" value="Unassembled WGS sequence"/>
</dbReference>
<gene>
    <name evidence="1" type="ORF">JOF56_009502</name>
</gene>
<dbReference type="EMBL" id="JAGINW010000001">
    <property type="protein sequence ID" value="MBP2329117.1"/>
    <property type="molecule type" value="Genomic_DNA"/>
</dbReference>
<reference evidence="1 2" key="1">
    <citation type="submission" date="2021-03" db="EMBL/GenBank/DDBJ databases">
        <title>Sequencing the genomes of 1000 actinobacteria strains.</title>
        <authorList>
            <person name="Klenk H.-P."/>
        </authorList>
    </citation>
    <scope>NUCLEOTIDE SEQUENCE [LARGE SCALE GENOMIC DNA]</scope>
    <source>
        <strain evidence="1 2">DSM 46670</strain>
    </source>
</reference>
<proteinExistence type="predicted"/>
<protein>
    <submittedName>
        <fullName evidence="1">Uncharacterized protein</fullName>
    </submittedName>
</protein>
<comment type="caution">
    <text evidence="1">The sequence shown here is derived from an EMBL/GenBank/DDBJ whole genome shotgun (WGS) entry which is preliminary data.</text>
</comment>
<name>A0ABS4TXJ0_9PSEU</name>
<sequence length="52" mass="6449">MLLYEVLARTQMREAEQFAHHHRMARELRSSRRWRRLATWAQQKAERAERSL</sequence>
<evidence type="ECO:0000313" key="1">
    <source>
        <dbReference type="EMBL" id="MBP2329117.1"/>
    </source>
</evidence>
<accession>A0ABS4TXJ0</accession>
<organism evidence="1 2">
    <name type="scientific">Kibdelosporangium banguiense</name>
    <dbReference type="NCBI Taxonomy" id="1365924"/>
    <lineage>
        <taxon>Bacteria</taxon>
        <taxon>Bacillati</taxon>
        <taxon>Actinomycetota</taxon>
        <taxon>Actinomycetes</taxon>
        <taxon>Pseudonocardiales</taxon>
        <taxon>Pseudonocardiaceae</taxon>
        <taxon>Kibdelosporangium</taxon>
    </lineage>
</organism>